<reference evidence="3" key="1">
    <citation type="submission" date="2018-11" db="EMBL/GenBank/DDBJ databases">
        <authorList>
            <consortium name="Pathogen Informatics"/>
        </authorList>
    </citation>
    <scope>NUCLEOTIDE SEQUENCE</scope>
</reference>
<feature type="chain" id="PRO_5018580159" evidence="2">
    <location>
        <begin position="24"/>
        <end position="743"/>
    </location>
</feature>
<feature type="region of interest" description="Disordered" evidence="1">
    <location>
        <begin position="156"/>
        <end position="182"/>
    </location>
</feature>
<gene>
    <name evidence="3" type="ORF">PXEA_LOCUS31</name>
</gene>
<accession>A0A3S5FBJ6</accession>
<evidence type="ECO:0000313" key="4">
    <source>
        <dbReference type="Proteomes" id="UP000784294"/>
    </source>
</evidence>
<keyword evidence="2" id="KW-0732">Signal</keyword>
<evidence type="ECO:0000256" key="1">
    <source>
        <dbReference type="SAM" id="MobiDB-lite"/>
    </source>
</evidence>
<evidence type="ECO:0000313" key="3">
    <source>
        <dbReference type="EMBL" id="VEL06591.1"/>
    </source>
</evidence>
<dbReference type="AlphaFoldDB" id="A0A3S5FBJ6"/>
<protein>
    <submittedName>
        <fullName evidence="3">Uncharacterized protein</fullName>
    </submittedName>
</protein>
<proteinExistence type="predicted"/>
<dbReference type="Proteomes" id="UP000784294">
    <property type="component" value="Unassembled WGS sequence"/>
</dbReference>
<feature type="compositionally biased region" description="Polar residues" evidence="1">
    <location>
        <begin position="421"/>
        <end position="438"/>
    </location>
</feature>
<evidence type="ECO:0000256" key="2">
    <source>
        <dbReference type="SAM" id="SignalP"/>
    </source>
</evidence>
<dbReference type="EMBL" id="CAAALY010000070">
    <property type="protein sequence ID" value="VEL06591.1"/>
    <property type="molecule type" value="Genomic_DNA"/>
</dbReference>
<keyword evidence="4" id="KW-1185">Reference proteome</keyword>
<sequence>MAFTSTSFVLLTILITAYCRCLAEIIRRQEFDSVFSRWWKVVSCDAKCLRLEELRLRRKFARPLKQHVLHAMFGQLVSTSLPRWQQTHGCLAVELAKRCRSLSANRPNYRHSVCTVSEPYSLLAGGMPQNVVHPGYPSAAYGFSVTCSLAANHSRQHRRTAQTGRGLLPPLLATTDGDEDSVNETETQASLVTTESPVRSERRLLGRDYGAGNRGSRGGLVSASVSEPQLTRIDSLARVPSGRLTGHRRPHQMHLLTRRVHRPVSTGLRVSSGEAVPAPAVATFTSSGAATCASAATAKRKHPMLLLHSSPDRCVTRSPFEADEEGDEDKEAGDEAEDDDEGEEDGDEDEEDEEEEEEEEEEEYLSRDVDITGYCEDLFAESGSASSLKASSSAKRRDGALSTESVQKVRLRPPANRLRSPPSTGAASLLSQPATAVGSSELAPPSKIGQVLISQLPPQKRQSPTAIAATCVGTEAVSGGSILSSSSTGRGATAGARAGDLEAWRSGARTNDFFISEDTEETTARSHGLMGSSQLPSISREDLRQLASRLPEHLASILRSELQLAPDEADFTQPSDGVAPSYPFSLLGPVASRIFSRYIAASNRCQPVVPDIQTTVSTSIGAKRALCEASTSADSSFLLSIPITTNSVATNTFTDYSDEQAESACQTTALSAYEKEATTKNVPDICLQPTEEVVGEEKQVNPDLTKASPDARYPIEASSQTSETVSRTQLSFVNLPSILISPG</sequence>
<comment type="caution">
    <text evidence="3">The sequence shown here is derived from an EMBL/GenBank/DDBJ whole genome shotgun (WGS) entry which is preliminary data.</text>
</comment>
<feature type="compositionally biased region" description="Acidic residues" evidence="1">
    <location>
        <begin position="321"/>
        <end position="363"/>
    </location>
</feature>
<feature type="region of interest" description="Disordered" evidence="1">
    <location>
        <begin position="310"/>
        <end position="370"/>
    </location>
</feature>
<feature type="signal peptide" evidence="2">
    <location>
        <begin position="1"/>
        <end position="23"/>
    </location>
</feature>
<feature type="region of interest" description="Disordered" evidence="1">
    <location>
        <begin position="382"/>
        <end position="442"/>
    </location>
</feature>
<feature type="compositionally biased region" description="Low complexity" evidence="1">
    <location>
        <begin position="382"/>
        <end position="393"/>
    </location>
</feature>
<name>A0A3S5FBJ6_9PLAT</name>
<organism evidence="3 4">
    <name type="scientific">Protopolystoma xenopodis</name>
    <dbReference type="NCBI Taxonomy" id="117903"/>
    <lineage>
        <taxon>Eukaryota</taxon>
        <taxon>Metazoa</taxon>
        <taxon>Spiralia</taxon>
        <taxon>Lophotrochozoa</taxon>
        <taxon>Platyhelminthes</taxon>
        <taxon>Monogenea</taxon>
        <taxon>Polyopisthocotylea</taxon>
        <taxon>Polystomatidea</taxon>
        <taxon>Polystomatidae</taxon>
        <taxon>Protopolystoma</taxon>
    </lineage>
</organism>